<feature type="region of interest" description="Disordered" evidence="1">
    <location>
        <begin position="43"/>
        <end position="67"/>
    </location>
</feature>
<comment type="caution">
    <text evidence="2">The sequence shown here is derived from an EMBL/GenBank/DDBJ whole genome shotgun (WGS) entry which is preliminary data.</text>
</comment>
<dbReference type="Proteomes" id="UP000268094">
    <property type="component" value="Unassembled WGS sequence"/>
</dbReference>
<accession>A0A3A8HTP7</accession>
<evidence type="ECO:0000313" key="3">
    <source>
        <dbReference type="Proteomes" id="UP000268094"/>
    </source>
</evidence>
<keyword evidence="3" id="KW-1185">Reference proteome</keyword>
<evidence type="ECO:0000313" key="2">
    <source>
        <dbReference type="EMBL" id="RKG70914.1"/>
    </source>
</evidence>
<sequence>PAPSALRAPVTEVPEVALRVEPYGGRRGPALSQRELREVTEELVAPTARDLGPPDPPVTPGLKERGP</sequence>
<reference evidence="3" key="1">
    <citation type="submission" date="2018-09" db="EMBL/GenBank/DDBJ databases">
        <authorList>
            <person name="Livingstone P.G."/>
            <person name="Whitworth D.E."/>
        </authorList>
    </citation>
    <scope>NUCLEOTIDE SEQUENCE [LARGE SCALE GENOMIC DNA]</scope>
    <source>
        <strain evidence="3">CA054A</strain>
    </source>
</reference>
<dbReference type="EMBL" id="RAVZ01000530">
    <property type="protein sequence ID" value="RKG70914.1"/>
    <property type="molecule type" value="Genomic_DNA"/>
</dbReference>
<evidence type="ECO:0000256" key="1">
    <source>
        <dbReference type="SAM" id="MobiDB-lite"/>
    </source>
</evidence>
<organism evidence="2 3">
    <name type="scientific">Corallococcus terminator</name>
    <dbReference type="NCBI Taxonomy" id="2316733"/>
    <lineage>
        <taxon>Bacteria</taxon>
        <taxon>Pseudomonadati</taxon>
        <taxon>Myxococcota</taxon>
        <taxon>Myxococcia</taxon>
        <taxon>Myxococcales</taxon>
        <taxon>Cystobacterineae</taxon>
        <taxon>Myxococcaceae</taxon>
        <taxon>Corallococcus</taxon>
    </lineage>
</organism>
<dbReference type="RefSeq" id="WP_158625261.1">
    <property type="nucleotide sequence ID" value="NZ_RAVZ01000530.1"/>
</dbReference>
<dbReference type="AlphaFoldDB" id="A0A3A8HTP7"/>
<feature type="non-terminal residue" evidence="2">
    <location>
        <position position="1"/>
    </location>
</feature>
<name>A0A3A8HTP7_9BACT</name>
<gene>
    <name evidence="2" type="ORF">D7V88_39470</name>
</gene>
<protein>
    <submittedName>
        <fullName evidence="2">Uncharacterized protein</fullName>
    </submittedName>
</protein>
<proteinExistence type="predicted"/>